<dbReference type="EMBL" id="JBFNQN010000004">
    <property type="protein sequence ID" value="MEW9264566.1"/>
    <property type="molecule type" value="Genomic_DNA"/>
</dbReference>
<dbReference type="Pfam" id="PF06993">
    <property type="entry name" value="DUF1304"/>
    <property type="match status" value="1"/>
</dbReference>
<feature type="transmembrane region" description="Helical" evidence="1">
    <location>
        <begin position="80"/>
        <end position="100"/>
    </location>
</feature>
<feature type="transmembrane region" description="Helical" evidence="1">
    <location>
        <begin position="6"/>
        <end position="28"/>
    </location>
</feature>
<comment type="caution">
    <text evidence="2">The sequence shown here is derived from an EMBL/GenBank/DDBJ whole genome shotgun (WGS) entry which is preliminary data.</text>
</comment>
<keyword evidence="3" id="KW-1185">Reference proteome</keyword>
<feature type="transmembrane region" description="Helical" evidence="1">
    <location>
        <begin position="56"/>
        <end position="74"/>
    </location>
</feature>
<dbReference type="PANTHER" id="PTHR38446">
    <property type="entry name" value="BLL0914 PROTEIN"/>
    <property type="match status" value="1"/>
</dbReference>
<organism evidence="2 3">
    <name type="scientific">Kineococcus endophyticus</name>
    <dbReference type="NCBI Taxonomy" id="1181883"/>
    <lineage>
        <taxon>Bacteria</taxon>
        <taxon>Bacillati</taxon>
        <taxon>Actinomycetota</taxon>
        <taxon>Actinomycetes</taxon>
        <taxon>Kineosporiales</taxon>
        <taxon>Kineosporiaceae</taxon>
        <taxon>Kineococcus</taxon>
    </lineage>
</organism>
<evidence type="ECO:0000256" key="1">
    <source>
        <dbReference type="SAM" id="Phobius"/>
    </source>
</evidence>
<proteinExistence type="predicted"/>
<keyword evidence="1" id="KW-0472">Membrane</keyword>
<feature type="transmembrane region" description="Helical" evidence="1">
    <location>
        <begin position="112"/>
        <end position="129"/>
    </location>
</feature>
<dbReference type="PANTHER" id="PTHR38446:SF1">
    <property type="entry name" value="BLL0914 PROTEIN"/>
    <property type="match status" value="1"/>
</dbReference>
<gene>
    <name evidence="2" type="ORF">AB1207_07395</name>
</gene>
<name>A0ABV3P4K7_9ACTN</name>
<keyword evidence="1" id="KW-0812">Transmembrane</keyword>
<evidence type="ECO:0000313" key="2">
    <source>
        <dbReference type="EMBL" id="MEW9264566.1"/>
    </source>
</evidence>
<keyword evidence="1" id="KW-1133">Transmembrane helix</keyword>
<sequence length="130" mass="13468">MPVFVAASVLSLVAALVHVYVFVLESVLWTRPRARAVFGTDEATARTTAPMAFNQGFYNLFLAIEIVAGVVVLATGNHAVGGTLVLVGTLSMVGAGVVLLASDRSKARPASIQILPALLGALLLVLALAR</sequence>
<dbReference type="RefSeq" id="WP_367637310.1">
    <property type="nucleotide sequence ID" value="NZ_JBFNQN010000004.1"/>
</dbReference>
<accession>A0ABV3P4K7</accession>
<protein>
    <submittedName>
        <fullName evidence="2">DUF1304 domain-containing protein</fullName>
    </submittedName>
</protein>
<reference evidence="2 3" key="1">
    <citation type="submission" date="2024-07" db="EMBL/GenBank/DDBJ databases">
        <authorList>
            <person name="Thanompreechachai J."/>
            <person name="Duangmal K."/>
        </authorList>
    </citation>
    <scope>NUCLEOTIDE SEQUENCE [LARGE SCALE GENOMIC DNA]</scope>
    <source>
        <strain evidence="2 3">KCTC 19886</strain>
    </source>
</reference>
<dbReference type="Proteomes" id="UP001555826">
    <property type="component" value="Unassembled WGS sequence"/>
</dbReference>
<evidence type="ECO:0000313" key="3">
    <source>
        <dbReference type="Proteomes" id="UP001555826"/>
    </source>
</evidence>
<dbReference type="InterPro" id="IPR009732">
    <property type="entry name" value="DUF1304"/>
</dbReference>